<feature type="compositionally biased region" description="Basic and acidic residues" evidence="1">
    <location>
        <begin position="349"/>
        <end position="360"/>
    </location>
</feature>
<feature type="compositionally biased region" description="Basic and acidic residues" evidence="1">
    <location>
        <begin position="546"/>
        <end position="556"/>
    </location>
</feature>
<feature type="compositionally biased region" description="Low complexity" evidence="1">
    <location>
        <begin position="387"/>
        <end position="400"/>
    </location>
</feature>
<evidence type="ECO:0000256" key="1">
    <source>
        <dbReference type="SAM" id="MobiDB-lite"/>
    </source>
</evidence>
<protein>
    <submittedName>
        <fullName evidence="3">Calponin homology domain-containing protein DDB_G0272472</fullName>
    </submittedName>
</protein>
<feature type="compositionally biased region" description="Pro residues" evidence="1">
    <location>
        <begin position="50"/>
        <end position="62"/>
    </location>
</feature>
<feature type="compositionally biased region" description="Polar residues" evidence="1">
    <location>
        <begin position="761"/>
        <end position="771"/>
    </location>
</feature>
<proteinExistence type="predicted"/>
<feature type="compositionally biased region" description="Basic and acidic residues" evidence="1">
    <location>
        <begin position="460"/>
        <end position="476"/>
    </location>
</feature>
<feature type="compositionally biased region" description="Polar residues" evidence="1">
    <location>
        <begin position="416"/>
        <end position="425"/>
    </location>
</feature>
<feature type="compositionally biased region" description="Basic and acidic residues" evidence="1">
    <location>
        <begin position="616"/>
        <end position="630"/>
    </location>
</feature>
<gene>
    <name evidence="3" type="ORF">FSCOSCO3_A010022</name>
</gene>
<dbReference type="PANTHER" id="PTHR22042:SF3">
    <property type="entry name" value="RIKEN CDNA 2900026A02 GENE"/>
    <property type="match status" value="1"/>
</dbReference>
<name>A0AAV1MUS9_SCOSC</name>
<dbReference type="SMART" id="SM01319">
    <property type="entry name" value="Tankyrase_bdg_C"/>
    <property type="match status" value="1"/>
</dbReference>
<feature type="compositionally biased region" description="Polar residues" evidence="1">
    <location>
        <begin position="108"/>
        <end position="123"/>
    </location>
</feature>
<feature type="compositionally biased region" description="Basic and acidic residues" evidence="1">
    <location>
        <begin position="302"/>
        <end position="326"/>
    </location>
</feature>
<evidence type="ECO:0000313" key="3">
    <source>
        <dbReference type="EMBL" id="CAK6950417.1"/>
    </source>
</evidence>
<feature type="compositionally biased region" description="Basic and acidic residues" evidence="1">
    <location>
        <begin position="1662"/>
        <end position="1685"/>
    </location>
</feature>
<feature type="region of interest" description="Disordered" evidence="1">
    <location>
        <begin position="606"/>
        <end position="653"/>
    </location>
</feature>
<feature type="region of interest" description="Disordered" evidence="1">
    <location>
        <begin position="741"/>
        <end position="957"/>
    </location>
</feature>
<dbReference type="InterPro" id="IPR032764">
    <property type="entry name" value="Tankyrase-bd_C"/>
</dbReference>
<keyword evidence="4" id="KW-1185">Reference proteome</keyword>
<feature type="region of interest" description="Disordered" evidence="1">
    <location>
        <begin position="21"/>
        <end position="276"/>
    </location>
</feature>
<feature type="compositionally biased region" description="Basic and acidic residues" evidence="1">
    <location>
        <begin position="785"/>
        <end position="957"/>
    </location>
</feature>
<feature type="compositionally biased region" description="Low complexity" evidence="1">
    <location>
        <begin position="174"/>
        <end position="191"/>
    </location>
</feature>
<feature type="compositionally biased region" description="Polar residues" evidence="1">
    <location>
        <begin position="130"/>
        <end position="144"/>
    </location>
</feature>
<feature type="region of interest" description="Disordered" evidence="1">
    <location>
        <begin position="376"/>
        <end position="523"/>
    </location>
</feature>
<feature type="compositionally biased region" description="Pro residues" evidence="1">
    <location>
        <begin position="150"/>
        <end position="167"/>
    </location>
</feature>
<organism evidence="3 4">
    <name type="scientific">Scomber scombrus</name>
    <name type="common">Atlantic mackerel</name>
    <name type="synonym">Scomber vernalis</name>
    <dbReference type="NCBI Taxonomy" id="13677"/>
    <lineage>
        <taxon>Eukaryota</taxon>
        <taxon>Metazoa</taxon>
        <taxon>Chordata</taxon>
        <taxon>Craniata</taxon>
        <taxon>Vertebrata</taxon>
        <taxon>Euteleostomi</taxon>
        <taxon>Actinopterygii</taxon>
        <taxon>Neopterygii</taxon>
        <taxon>Teleostei</taxon>
        <taxon>Neoteleostei</taxon>
        <taxon>Acanthomorphata</taxon>
        <taxon>Pelagiaria</taxon>
        <taxon>Scombriformes</taxon>
        <taxon>Scombridae</taxon>
        <taxon>Scomber</taxon>
    </lineage>
</organism>
<feature type="region of interest" description="Disordered" evidence="1">
    <location>
        <begin position="290"/>
        <end position="360"/>
    </location>
</feature>
<feature type="compositionally biased region" description="Basic and acidic residues" evidence="1">
    <location>
        <begin position="1286"/>
        <end position="1301"/>
    </location>
</feature>
<feature type="compositionally biased region" description="Polar residues" evidence="1">
    <location>
        <begin position="26"/>
        <end position="45"/>
    </location>
</feature>
<feature type="compositionally biased region" description="Basic and acidic residues" evidence="1">
    <location>
        <begin position="1378"/>
        <end position="1388"/>
    </location>
</feature>
<evidence type="ECO:0000259" key="2">
    <source>
        <dbReference type="SMART" id="SM01319"/>
    </source>
</evidence>
<dbReference type="InterPro" id="IPR040006">
    <property type="entry name" value="TNKS1BP1-like"/>
</dbReference>
<feature type="compositionally biased region" description="Basic and acidic residues" evidence="1">
    <location>
        <begin position="1528"/>
        <end position="1541"/>
    </location>
</feature>
<comment type="caution">
    <text evidence="3">The sequence shown here is derived from an EMBL/GenBank/DDBJ whole genome shotgun (WGS) entry which is preliminary data.</text>
</comment>
<feature type="region of interest" description="Disordered" evidence="1">
    <location>
        <begin position="1221"/>
        <end position="1255"/>
    </location>
</feature>
<reference evidence="3 4" key="1">
    <citation type="submission" date="2024-01" db="EMBL/GenBank/DDBJ databases">
        <authorList>
            <person name="Alioto T."/>
            <person name="Alioto T."/>
            <person name="Gomez Garrido J."/>
        </authorList>
    </citation>
    <scope>NUCLEOTIDE SEQUENCE [LARGE SCALE GENOMIC DNA]</scope>
</reference>
<dbReference type="PANTHER" id="PTHR22042">
    <property type="entry name" value="TANKYRASE 1 BINDING PROTEIN"/>
    <property type="match status" value="1"/>
</dbReference>
<feature type="region of interest" description="Disordered" evidence="1">
    <location>
        <begin position="1374"/>
        <end position="1783"/>
    </location>
</feature>
<feature type="region of interest" description="Disordered" evidence="1">
    <location>
        <begin position="546"/>
        <end position="588"/>
    </location>
</feature>
<feature type="compositionally biased region" description="Low complexity" evidence="1">
    <location>
        <begin position="1731"/>
        <end position="1740"/>
    </location>
</feature>
<feature type="domain" description="Tankyrase 1-binding protein C-terminal" evidence="2">
    <location>
        <begin position="1604"/>
        <end position="1774"/>
    </location>
</feature>
<evidence type="ECO:0000313" key="4">
    <source>
        <dbReference type="Proteomes" id="UP001314229"/>
    </source>
</evidence>
<dbReference type="EMBL" id="CAWUFR010000003">
    <property type="protein sequence ID" value="CAK6950417.1"/>
    <property type="molecule type" value="Genomic_DNA"/>
</dbReference>
<feature type="compositionally biased region" description="Low complexity" evidence="1">
    <location>
        <begin position="1559"/>
        <end position="1573"/>
    </location>
</feature>
<feature type="compositionally biased region" description="Basic residues" evidence="1">
    <location>
        <begin position="1628"/>
        <end position="1643"/>
    </location>
</feature>
<sequence>MAAQVEVQTGEVGRTVVGGRLHLSPLTDSSNKTLMDIPSINQSHIIPSEPNKPVPGPKPRLTPKPFAMEKNPTIKPILAPKPHTKPRPESTRIVGYKPDLPCNPKPQQPVTTGKPSPVSTNPNRPAPTAFKTSTKLNTGQTTKPVVQPFKPAPPLDPGDPSKPTPPRPVERQKPSASSLAYSKSLKKLPAAEWSGTTKNEEKDQMTPSKGGVSITRAKSMGFLAQIGQEEEEKEESKPEAAVLLRPQPRASRPRPVSAIFLSSPTKTEAPVPAPRWTARRPLSADLTSKFESIGLSLHRKTPKADTKENTPEEKALPQRREQEKNLKSTTPQSTDVVAKPVISDQSNKNIEEISEKETNGDKRVVSIKSRISLLLDSSSSPGAGVTDQVSDVDSPVQPVPETEPAVGVKQLIKQLTVDTPPTQSPIMKPSLKPRPLPLDLTKRFSSDRSPDLASVSFSEATERHDISKEPQRRTEESASTPTDQRTLMDLNDYQEPLTKASMTEGPESGQMFGATPKESCPSGEVQTVRASLFENVVEKHSVLMVDEGKPANKAKDSLSSPSYRRASSEDEGTLVTATYKEPVSPSGPQQVIHAFDTVQAVEESRAVSESIPSAQWEDKAMTLRSRRSEGTRPASERSGLAQAEPALAVMPDQQPRYLRVGSLPKWTTSGLEHDAGIEKGILKQSQREGQAALNIDRDWQREAEQEEVAAAPKRLKMLQAEEQPKPRATYFALTGQIQEPVSPVEAGPDIGDTAAPYSDFSVRSAQGSSQGKILPVRRNPSLDEAFGKDQAEELKKRGHVSHGDVRSALDRQMEEMMEVEKKRELKNEAERHNGKMKELEREKQRQLEMEKQSHLEFARMKERERQREHERQRQKAFEREQQEFEEKQHALDRQKQLELEKQKRQEMEREKQRELERERQRQFEKEKRREERRELEKARQREQEKQRQREEEMQRELDRERQLLELQKEKQRVEELERMKELERRQLLEFQKQKQKEKERQQVLELEKQRLREKMEREEAEKMKQMSLEQEMLRLKELDKERERQREMEKEGLKEMEREKLREQERQRQRDLERERQKQLEMERQELENQRFRQRELDKEKLRKEELERIKEIEVRQLMEFEKQKQAERDRQQILEFEKRRLREKMEREEAEKMRQLAKQQEAERERRQMLVFEKRRLKEKMEREEAEKMRQIAKQQEAEREKQQQLLEFEKRRLKEKMEREEAEKIRHIAKQQETERQRLKENQKKEEQERLRLESTPLRPKVVDLDSVLRNEPFLKPTSQRSDLATRWKEPSPRAEESYKSSILDIDSFTSQSQPSPSKDLFPVSSIQGVDSGFGAWLQPERDVSWKVPAQTVGFTSPAWTTSPQDPWELQLVEMSVDKPVDEPRKHANRPSQEQLLLRQEERLTAPQRHWSGVLDDPLHLAPFAGTEAKTGVSPGGFSSSSTADQIWLPRQPQPPADSRVEVRSQRRSQGSQELNRMRSRSVSRRSAPSSSALEGSLSRMRSRSAHREQDRHSWVQQKQSVSSEEEGKGSETPVRDTDSQYGTWETGLRTDDSLTPATPSSESNFSSSPRKPSPLHTPGEHASLFDTDTPDGLPPSSSSENQLLPFPDAPTTLLDNSALRSRAQLGKKRAPRTRPTRAVRQHAAQREREGEGGTTGDWLYRDSTEERVESKNYDSDSEEQARADASPAVASQPQRIALFPGVDPSALKAQLKKRGDSDNQIDGPSPSPSQLSRSPKSPFLPRAARVLPPPGGKENGEEDSPQWLKELKSKKRLSQYENES</sequence>
<feature type="compositionally biased region" description="Basic and acidic residues" evidence="1">
    <location>
        <begin position="440"/>
        <end position="450"/>
    </location>
</feature>
<feature type="region of interest" description="Disordered" evidence="1">
    <location>
        <begin position="1281"/>
        <end position="1326"/>
    </location>
</feature>
<feature type="compositionally biased region" description="Polar residues" evidence="1">
    <location>
        <begin position="1310"/>
        <end position="1319"/>
    </location>
</feature>
<feature type="region of interest" description="Disordered" evidence="1">
    <location>
        <begin position="1036"/>
        <end position="1091"/>
    </location>
</feature>
<dbReference type="Pfam" id="PF15327">
    <property type="entry name" value="Tankyrase_bdg_C"/>
    <property type="match status" value="1"/>
</dbReference>
<accession>A0AAV1MUS9</accession>
<dbReference type="Proteomes" id="UP001314229">
    <property type="component" value="Unassembled WGS sequence"/>
</dbReference>